<feature type="region of interest" description="Disordered" evidence="1">
    <location>
        <begin position="88"/>
        <end position="111"/>
    </location>
</feature>
<evidence type="ECO:0000313" key="3">
    <source>
        <dbReference type="EMBL" id="KAL1876471.1"/>
    </source>
</evidence>
<dbReference type="SUPFAM" id="SSF56091">
    <property type="entry name" value="DNA ligase/mRNA capping enzyme, catalytic domain"/>
    <property type="match status" value="1"/>
</dbReference>
<dbReference type="Pfam" id="PF21189">
    <property type="entry name" value="PHA02142"/>
    <property type="match status" value="1"/>
</dbReference>
<protein>
    <recommendedName>
        <fullName evidence="2">RNA ligase domain-containing protein</fullName>
    </recommendedName>
</protein>
<evidence type="ECO:0000259" key="2">
    <source>
        <dbReference type="Pfam" id="PF09414"/>
    </source>
</evidence>
<sequence length="510" mass="57281">MAPQEAPVIGSLRPFDPTAYTGKAKSTRPDTVTPISELTTAVKVFGKGHVQNWTGAGLSLKSRPCLKEIKPTANDEVVTDDALRALPLARSPGATPVKTSDTNGKQTPDENGTLRLVSLRVIKKIHNTEVNNMRYTFAEIDGWTCKIPPRQYCEGELVLYFQVDSFLPGTDDRFGKARKMQMVNGKLGQKLKTEKLGYGEDKIVSQGMVLPVQRFPEIWKEIELVRQVISTGIMERNVRLINMTLLVMYRNKNWAEVLGVQKWEETAAQPQPQPQPEHQRLGMYPTGVFRRTDVSRVEDCPNLFIKHKYDRLVYQESVKMDGCAMVVYFVKKTSAHFSSLNPLPDKIGPNTVLETGRFGVCSNKVDKNELEVMGPAAFRYWETALRYDLPAKLSKLGRNIAIQGELCGASIQNNREGVPDGEQDFFVFAMFDIDRQDFINPKVVETMAEELGLKHVPVMGYVKLTEIAASHADLKKRAAQRKGEGLVFKCLADGRRFKVISNTYLLEHGL</sequence>
<evidence type="ECO:0000313" key="4">
    <source>
        <dbReference type="Proteomes" id="UP001583177"/>
    </source>
</evidence>
<dbReference type="InterPro" id="IPR021122">
    <property type="entry name" value="RNA_ligase_dom_REL/Rnl2"/>
</dbReference>
<feature type="domain" description="RNA ligase" evidence="2">
    <location>
        <begin position="314"/>
        <end position="500"/>
    </location>
</feature>
<proteinExistence type="predicted"/>
<organism evidence="3 4">
    <name type="scientific">Diaporthe australafricana</name>
    <dbReference type="NCBI Taxonomy" id="127596"/>
    <lineage>
        <taxon>Eukaryota</taxon>
        <taxon>Fungi</taxon>
        <taxon>Dikarya</taxon>
        <taxon>Ascomycota</taxon>
        <taxon>Pezizomycotina</taxon>
        <taxon>Sordariomycetes</taxon>
        <taxon>Sordariomycetidae</taxon>
        <taxon>Diaporthales</taxon>
        <taxon>Diaporthaceae</taxon>
        <taxon>Diaporthe</taxon>
    </lineage>
</organism>
<comment type="caution">
    <text evidence="3">The sequence shown here is derived from an EMBL/GenBank/DDBJ whole genome shotgun (WGS) entry which is preliminary data.</text>
</comment>
<dbReference type="Proteomes" id="UP001583177">
    <property type="component" value="Unassembled WGS sequence"/>
</dbReference>
<gene>
    <name evidence="3" type="ORF">Daus18300_002715</name>
</gene>
<evidence type="ECO:0000256" key="1">
    <source>
        <dbReference type="SAM" id="MobiDB-lite"/>
    </source>
</evidence>
<feature type="compositionally biased region" description="Polar residues" evidence="1">
    <location>
        <begin position="97"/>
        <end position="110"/>
    </location>
</feature>
<dbReference type="EMBL" id="JAWRVE010000016">
    <property type="protein sequence ID" value="KAL1876471.1"/>
    <property type="molecule type" value="Genomic_DNA"/>
</dbReference>
<accession>A0ABR3XKI7</accession>
<keyword evidence="4" id="KW-1185">Reference proteome</keyword>
<reference evidence="3 4" key="1">
    <citation type="journal article" date="2024" name="IMA Fungus">
        <title>IMA Genome - F19 : A genome assembly and annotation guide to empower mycologists, including annotated draft genome sequences of Ceratocystis pirilliformis, Diaporthe australafricana, Fusarium ophioides, Paecilomyces lecythidis, and Sporothrix stenoceras.</title>
        <authorList>
            <person name="Aylward J."/>
            <person name="Wilson A.M."/>
            <person name="Visagie C.M."/>
            <person name="Spraker J."/>
            <person name="Barnes I."/>
            <person name="Buitendag C."/>
            <person name="Ceriani C."/>
            <person name="Del Mar Angel L."/>
            <person name="du Plessis D."/>
            <person name="Fuchs T."/>
            <person name="Gasser K."/>
            <person name="Kramer D."/>
            <person name="Li W."/>
            <person name="Munsamy K."/>
            <person name="Piso A."/>
            <person name="Price J.L."/>
            <person name="Sonnekus B."/>
            <person name="Thomas C."/>
            <person name="van der Nest A."/>
            <person name="van Dijk A."/>
            <person name="van Heerden A."/>
            <person name="van Vuuren N."/>
            <person name="Yilmaz N."/>
            <person name="Duong T.A."/>
            <person name="van der Merwe N.A."/>
            <person name="Wingfield M.J."/>
            <person name="Wingfield B.D."/>
        </authorList>
    </citation>
    <scope>NUCLEOTIDE SEQUENCE [LARGE SCALE GENOMIC DNA]</scope>
    <source>
        <strain evidence="3 4">CMW 18300</strain>
    </source>
</reference>
<dbReference type="Pfam" id="PF09414">
    <property type="entry name" value="RNA_ligase"/>
    <property type="match status" value="1"/>
</dbReference>
<dbReference type="Gene3D" id="3.30.470.30">
    <property type="entry name" value="DNA ligase/mRNA capping enzyme"/>
    <property type="match status" value="1"/>
</dbReference>
<name>A0ABR3XKI7_9PEZI</name>